<sequence length="186" mass="20004">MAIVGDFSEGPLPEGSWELYNDEFVNSQGQWPQADFDFNFGDILVQPATQSIQTLQATAASRYDYVDFMNGDHTSLDHACSVNDSDTPPSIYNPSPETEGYSNTPVTPDVLLAGSSSSGETTNGADQTGGVVQAMPLVGKSIQEPLQLEDEGETIRPEHAIATPLIGSSVESYQTNWRMGPVLTPM</sequence>
<reference evidence="1 2" key="1">
    <citation type="journal article" date="2019" name="Nat. Ecol. Evol.">
        <title>Megaphylogeny resolves global patterns of mushroom evolution.</title>
        <authorList>
            <person name="Varga T."/>
            <person name="Krizsan K."/>
            <person name="Foldi C."/>
            <person name="Dima B."/>
            <person name="Sanchez-Garcia M."/>
            <person name="Sanchez-Ramirez S."/>
            <person name="Szollosi G.J."/>
            <person name="Szarkandi J.G."/>
            <person name="Papp V."/>
            <person name="Albert L."/>
            <person name="Andreopoulos W."/>
            <person name="Angelini C."/>
            <person name="Antonin V."/>
            <person name="Barry K.W."/>
            <person name="Bougher N.L."/>
            <person name="Buchanan P."/>
            <person name="Buyck B."/>
            <person name="Bense V."/>
            <person name="Catcheside P."/>
            <person name="Chovatia M."/>
            <person name="Cooper J."/>
            <person name="Damon W."/>
            <person name="Desjardin D."/>
            <person name="Finy P."/>
            <person name="Geml J."/>
            <person name="Haridas S."/>
            <person name="Hughes K."/>
            <person name="Justo A."/>
            <person name="Karasinski D."/>
            <person name="Kautmanova I."/>
            <person name="Kiss B."/>
            <person name="Kocsube S."/>
            <person name="Kotiranta H."/>
            <person name="LaButti K.M."/>
            <person name="Lechner B.E."/>
            <person name="Liimatainen K."/>
            <person name="Lipzen A."/>
            <person name="Lukacs Z."/>
            <person name="Mihaltcheva S."/>
            <person name="Morgado L.N."/>
            <person name="Niskanen T."/>
            <person name="Noordeloos M.E."/>
            <person name="Ohm R.A."/>
            <person name="Ortiz-Santana B."/>
            <person name="Ovrebo C."/>
            <person name="Racz N."/>
            <person name="Riley R."/>
            <person name="Savchenko A."/>
            <person name="Shiryaev A."/>
            <person name="Soop K."/>
            <person name="Spirin V."/>
            <person name="Szebenyi C."/>
            <person name="Tomsovsky M."/>
            <person name="Tulloss R.E."/>
            <person name="Uehling J."/>
            <person name="Grigoriev I.V."/>
            <person name="Vagvolgyi C."/>
            <person name="Papp T."/>
            <person name="Martin F.M."/>
            <person name="Miettinen O."/>
            <person name="Hibbett D.S."/>
            <person name="Nagy L.G."/>
        </authorList>
    </citation>
    <scope>NUCLEOTIDE SEQUENCE [LARGE SCALE GENOMIC DNA]</scope>
    <source>
        <strain evidence="1 2">NL-1719</strain>
    </source>
</reference>
<keyword evidence="2" id="KW-1185">Reference proteome</keyword>
<proteinExistence type="predicted"/>
<gene>
    <name evidence="1" type="ORF">BDN72DRAFT_178213</name>
</gene>
<evidence type="ECO:0000313" key="2">
    <source>
        <dbReference type="Proteomes" id="UP000308600"/>
    </source>
</evidence>
<name>A0ACD3AJM9_9AGAR</name>
<dbReference type="Proteomes" id="UP000308600">
    <property type="component" value="Unassembled WGS sequence"/>
</dbReference>
<organism evidence="1 2">
    <name type="scientific">Pluteus cervinus</name>
    <dbReference type="NCBI Taxonomy" id="181527"/>
    <lineage>
        <taxon>Eukaryota</taxon>
        <taxon>Fungi</taxon>
        <taxon>Dikarya</taxon>
        <taxon>Basidiomycota</taxon>
        <taxon>Agaricomycotina</taxon>
        <taxon>Agaricomycetes</taxon>
        <taxon>Agaricomycetidae</taxon>
        <taxon>Agaricales</taxon>
        <taxon>Pluteineae</taxon>
        <taxon>Pluteaceae</taxon>
        <taxon>Pluteus</taxon>
    </lineage>
</organism>
<accession>A0ACD3AJM9</accession>
<protein>
    <submittedName>
        <fullName evidence="1">Uncharacterized protein</fullName>
    </submittedName>
</protein>
<evidence type="ECO:0000313" key="1">
    <source>
        <dbReference type="EMBL" id="TFK65844.1"/>
    </source>
</evidence>
<dbReference type="EMBL" id="ML208424">
    <property type="protein sequence ID" value="TFK65844.1"/>
    <property type="molecule type" value="Genomic_DNA"/>
</dbReference>